<reference evidence="3 4" key="1">
    <citation type="journal article" date="2022" name="Microorganisms">
        <title>Genome Sequence and Characterization of a Xanthorhodopsin-Containing, Aerobic Anoxygenic Phototrophic Rhodobacter Species, Isolated from Mesophilic Conditions at Yellowstone National Park.</title>
        <authorList>
            <person name="Kyndt J.A."/>
            <person name="Robertson S."/>
            <person name="Shoffstall I.B."/>
            <person name="Ramaley R.F."/>
            <person name="Meyer T.E."/>
        </authorList>
    </citation>
    <scope>NUCLEOTIDE SEQUENCE [LARGE SCALE GENOMIC DNA]</scope>
    <source>
        <strain evidence="3 4">M37P</strain>
    </source>
</reference>
<dbReference type="InterPro" id="IPR043504">
    <property type="entry name" value="Peptidase_S1_PA_chymotrypsin"/>
</dbReference>
<dbReference type="PROSITE" id="PS50240">
    <property type="entry name" value="TRYPSIN_DOM"/>
    <property type="match status" value="1"/>
</dbReference>
<dbReference type="PRINTS" id="PR00722">
    <property type="entry name" value="CHYMOTRYPSIN"/>
</dbReference>
<dbReference type="EMBL" id="JAANHS010000001">
    <property type="protein sequence ID" value="NHB75333.1"/>
    <property type="molecule type" value="Genomic_DNA"/>
</dbReference>
<evidence type="ECO:0000313" key="4">
    <source>
        <dbReference type="Proteomes" id="UP001515660"/>
    </source>
</evidence>
<organism evidence="3 4">
    <name type="scientific">Rhodobacter calidifons</name>
    <dbReference type="NCBI Taxonomy" id="2715277"/>
    <lineage>
        <taxon>Bacteria</taxon>
        <taxon>Pseudomonadati</taxon>
        <taxon>Pseudomonadota</taxon>
        <taxon>Alphaproteobacteria</taxon>
        <taxon>Rhodobacterales</taxon>
        <taxon>Rhodobacter group</taxon>
        <taxon>Rhodobacter</taxon>
    </lineage>
</organism>
<dbReference type="InterPro" id="IPR001314">
    <property type="entry name" value="Peptidase_S1A"/>
</dbReference>
<keyword evidence="4" id="KW-1185">Reference proteome</keyword>
<protein>
    <submittedName>
        <fullName evidence="3">Trypsin-like serine protease</fullName>
    </submittedName>
</protein>
<dbReference type="Gene3D" id="2.40.10.10">
    <property type="entry name" value="Trypsin-like serine proteases"/>
    <property type="match status" value="2"/>
</dbReference>
<keyword evidence="1" id="KW-0732">Signal</keyword>
<name>A0ABX0G366_9RHOB</name>
<gene>
    <name evidence="3" type="ORF">G8O29_01080</name>
</gene>
<dbReference type="RefSeq" id="WP_166401381.1">
    <property type="nucleotide sequence ID" value="NZ_JAANHS010000001.1"/>
</dbReference>
<dbReference type="InterPro" id="IPR050966">
    <property type="entry name" value="Glutamyl_endopeptidase"/>
</dbReference>
<sequence length="289" mass="30266">MRHLVARLRALGLAPSLAPSLALALVVAFAAFGPVRAQEADMVRLQTADDARGWDAVGKLILGDRGFCTGALIGPQLVLTAAHCLYDKTTGVQLRPEDIEFQAGFRNGRAVAYRRVSRAVAHPGYRFGAADKLDRVTDDLALLELSQPIRLPSLFPFETGAAPVEGDAVDVVSYAQYREEAPSIQEACEVLAGQRNALILTCNVDFGSSGAPVFTVRDGVVRVVSVISAKAEVDGRKVALAVPVAEPLAALRGALEQSKAGLARGVQSGGKPVSILSGGNGSGAKFVKP</sequence>
<evidence type="ECO:0000259" key="2">
    <source>
        <dbReference type="PROSITE" id="PS50240"/>
    </source>
</evidence>
<dbReference type="InterPro" id="IPR018114">
    <property type="entry name" value="TRYPSIN_HIS"/>
</dbReference>
<dbReference type="InterPro" id="IPR001254">
    <property type="entry name" value="Trypsin_dom"/>
</dbReference>
<dbReference type="Pfam" id="PF13365">
    <property type="entry name" value="Trypsin_2"/>
    <property type="match status" value="1"/>
</dbReference>
<proteinExistence type="predicted"/>
<dbReference type="SUPFAM" id="SSF50494">
    <property type="entry name" value="Trypsin-like serine proteases"/>
    <property type="match status" value="1"/>
</dbReference>
<dbReference type="PROSITE" id="PS00134">
    <property type="entry name" value="TRYPSIN_HIS"/>
    <property type="match status" value="1"/>
</dbReference>
<evidence type="ECO:0000256" key="1">
    <source>
        <dbReference type="ARBA" id="ARBA00022729"/>
    </source>
</evidence>
<accession>A0ABX0G366</accession>
<comment type="caution">
    <text evidence="3">The sequence shown here is derived from an EMBL/GenBank/DDBJ whole genome shotgun (WGS) entry which is preliminary data.</text>
</comment>
<dbReference type="PANTHER" id="PTHR15462:SF8">
    <property type="entry name" value="SERINE PROTEASE"/>
    <property type="match status" value="1"/>
</dbReference>
<evidence type="ECO:0000313" key="3">
    <source>
        <dbReference type="EMBL" id="NHB75333.1"/>
    </source>
</evidence>
<feature type="domain" description="Peptidase S1" evidence="2">
    <location>
        <begin position="42"/>
        <end position="260"/>
    </location>
</feature>
<dbReference type="Proteomes" id="UP001515660">
    <property type="component" value="Unassembled WGS sequence"/>
</dbReference>
<dbReference type="PANTHER" id="PTHR15462">
    <property type="entry name" value="SERINE PROTEASE"/>
    <property type="match status" value="1"/>
</dbReference>
<dbReference type="InterPro" id="IPR009003">
    <property type="entry name" value="Peptidase_S1_PA"/>
</dbReference>